<comment type="caution">
    <text evidence="2">The sequence shown here is derived from an EMBL/GenBank/DDBJ whole genome shotgun (WGS) entry which is preliminary data.</text>
</comment>
<dbReference type="PANTHER" id="PTHR33130:SF40">
    <property type="entry name" value="CHROMOGRANIN (DUF1639)"/>
    <property type="match status" value="1"/>
</dbReference>
<feature type="compositionally biased region" description="Basic and acidic residues" evidence="1">
    <location>
        <begin position="127"/>
        <end position="140"/>
    </location>
</feature>
<name>A0ABD3BE56_9LAMI</name>
<organism evidence="2 3">
    <name type="scientific">Castilleja foliolosa</name>
    <dbReference type="NCBI Taxonomy" id="1961234"/>
    <lineage>
        <taxon>Eukaryota</taxon>
        <taxon>Viridiplantae</taxon>
        <taxon>Streptophyta</taxon>
        <taxon>Embryophyta</taxon>
        <taxon>Tracheophyta</taxon>
        <taxon>Spermatophyta</taxon>
        <taxon>Magnoliopsida</taxon>
        <taxon>eudicotyledons</taxon>
        <taxon>Gunneridae</taxon>
        <taxon>Pentapetalae</taxon>
        <taxon>asterids</taxon>
        <taxon>lamiids</taxon>
        <taxon>Lamiales</taxon>
        <taxon>Orobanchaceae</taxon>
        <taxon>Pedicularideae</taxon>
        <taxon>Castillejinae</taxon>
        <taxon>Castilleja</taxon>
    </lineage>
</organism>
<feature type="compositionally biased region" description="Polar residues" evidence="1">
    <location>
        <begin position="149"/>
        <end position="161"/>
    </location>
</feature>
<feature type="compositionally biased region" description="Polar residues" evidence="1">
    <location>
        <begin position="1"/>
        <end position="13"/>
    </location>
</feature>
<evidence type="ECO:0000313" key="2">
    <source>
        <dbReference type="EMBL" id="KAL3615539.1"/>
    </source>
</evidence>
<dbReference type="Pfam" id="PF07797">
    <property type="entry name" value="DUF1639"/>
    <property type="match status" value="1"/>
</dbReference>
<feature type="compositionally biased region" description="Basic residues" evidence="1">
    <location>
        <begin position="33"/>
        <end position="43"/>
    </location>
</feature>
<feature type="compositionally biased region" description="Low complexity" evidence="1">
    <location>
        <begin position="44"/>
        <end position="62"/>
    </location>
</feature>
<evidence type="ECO:0000256" key="1">
    <source>
        <dbReference type="SAM" id="MobiDB-lite"/>
    </source>
</evidence>
<feature type="compositionally biased region" description="Polar residues" evidence="1">
    <location>
        <begin position="243"/>
        <end position="260"/>
    </location>
</feature>
<feature type="region of interest" description="Disordered" evidence="1">
    <location>
        <begin position="1"/>
        <end position="176"/>
    </location>
</feature>
<feature type="compositionally biased region" description="Basic and acidic residues" evidence="1">
    <location>
        <begin position="163"/>
        <end position="173"/>
    </location>
</feature>
<keyword evidence="3" id="KW-1185">Reference proteome</keyword>
<feature type="compositionally biased region" description="Basic and acidic residues" evidence="1">
    <location>
        <begin position="191"/>
        <end position="213"/>
    </location>
</feature>
<sequence length="344" mass="38360">MASTAPAKSQPLHNFTLPHHLKWNKDGQPGGHQQRRRSTKSPSRRPNTSSPSPLRQSPLRESVSASMMRHQSPLSDSTAPPSPVRRDYYLGKHSSVHGESSDPFLVREWAKRSPIGDDPPPPHIRRHDSPSSKGKGESADFQRIIHSKNGVSSPNPEQLSQKLEMKSKAKEVDSTVIKKSKILIKIPCKNNKIEEDNRPEEAPAPKIDSKIEAAGETNNNHNYTEEETKIWNLRPRKPISKPMSANNGVTMKNKSPSPLTNQSNNKSGGSGEQKKEKKKLSVFLSLSKEEIEEDIFSLTGSKPARRPKKRPKFIQKQVDSLFPGSWLVSINADSYKVSENSLKG</sequence>
<accession>A0ABD3BE56</accession>
<dbReference type="PANTHER" id="PTHR33130">
    <property type="entry name" value="PUTATIVE (DUF1639)-RELATED"/>
    <property type="match status" value="1"/>
</dbReference>
<dbReference type="Proteomes" id="UP001632038">
    <property type="component" value="Unassembled WGS sequence"/>
</dbReference>
<dbReference type="EMBL" id="JAVIJP010000100">
    <property type="protein sequence ID" value="KAL3615539.1"/>
    <property type="molecule type" value="Genomic_DNA"/>
</dbReference>
<gene>
    <name evidence="2" type="ORF">CASFOL_041200</name>
</gene>
<protein>
    <submittedName>
        <fullName evidence="2">Uncharacterized protein</fullName>
    </submittedName>
</protein>
<feature type="region of interest" description="Disordered" evidence="1">
    <location>
        <begin position="189"/>
        <end position="279"/>
    </location>
</feature>
<reference evidence="3" key="1">
    <citation type="journal article" date="2024" name="IScience">
        <title>Strigolactones Initiate the Formation of Haustorium-like Structures in Castilleja.</title>
        <authorList>
            <person name="Buerger M."/>
            <person name="Peterson D."/>
            <person name="Chory J."/>
        </authorList>
    </citation>
    <scope>NUCLEOTIDE SEQUENCE [LARGE SCALE GENOMIC DNA]</scope>
</reference>
<proteinExistence type="predicted"/>
<dbReference type="InterPro" id="IPR012438">
    <property type="entry name" value="DUF1639"/>
</dbReference>
<dbReference type="AlphaFoldDB" id="A0ABD3BE56"/>
<evidence type="ECO:0000313" key="3">
    <source>
        <dbReference type="Proteomes" id="UP001632038"/>
    </source>
</evidence>